<reference evidence="2 3" key="1">
    <citation type="submission" date="2019-07" db="EMBL/GenBank/DDBJ databases">
        <title>Salinicoccus cyprini sp. nov., isolated from gastro-intestinal tract of mirror carp, Cyprinus carpio var. specularis, collected from Gobind Sagar Reservoir, Himachal Pradesh, India.</title>
        <authorList>
            <person name="Talwar C."/>
            <person name="Singh A.K."/>
            <person name="Lal R."/>
            <person name="Negi R.K."/>
        </authorList>
    </citation>
    <scope>NUCLEOTIDE SEQUENCE [LARGE SCALE GENOMIC DNA]</scope>
    <source>
        <strain evidence="2 3">CT19</strain>
    </source>
</reference>
<dbReference type="Proteomes" id="UP000315103">
    <property type="component" value="Unassembled WGS sequence"/>
</dbReference>
<evidence type="ECO:0000313" key="2">
    <source>
        <dbReference type="EMBL" id="TVT29247.1"/>
    </source>
</evidence>
<dbReference type="PANTHER" id="PTHR30282">
    <property type="entry name" value="P-AMINOBENZOYL GLUTAMATE TRANSPORTER"/>
    <property type="match status" value="1"/>
</dbReference>
<dbReference type="AlphaFoldDB" id="A0A558AYA0"/>
<dbReference type="GO" id="GO:1902604">
    <property type="term" value="P:p-aminobenzoyl-glutamate transmembrane transport"/>
    <property type="evidence" value="ECO:0007669"/>
    <property type="project" value="InterPro"/>
</dbReference>
<evidence type="ECO:0000313" key="3">
    <source>
        <dbReference type="Proteomes" id="UP000315103"/>
    </source>
</evidence>
<keyword evidence="1" id="KW-0472">Membrane</keyword>
<feature type="transmembrane region" description="Helical" evidence="1">
    <location>
        <begin position="121"/>
        <end position="144"/>
    </location>
</feature>
<gene>
    <name evidence="2" type="ORF">FO441_02890</name>
</gene>
<dbReference type="EMBL" id="VMSJ01000001">
    <property type="protein sequence ID" value="TVT29247.1"/>
    <property type="molecule type" value="Genomic_DNA"/>
</dbReference>
<comment type="caution">
    <text evidence="2">The sequence shown here is derived from an EMBL/GenBank/DDBJ whole genome shotgun (WGS) entry which is preliminary data.</text>
</comment>
<evidence type="ECO:0000256" key="1">
    <source>
        <dbReference type="SAM" id="Phobius"/>
    </source>
</evidence>
<feature type="transmembrane region" description="Helical" evidence="1">
    <location>
        <begin position="379"/>
        <end position="400"/>
    </location>
</feature>
<feature type="transmembrane region" description="Helical" evidence="1">
    <location>
        <begin position="81"/>
        <end position="100"/>
    </location>
</feature>
<dbReference type="InterPro" id="IPR004697">
    <property type="entry name" value="AbgT"/>
</dbReference>
<feature type="transmembrane region" description="Helical" evidence="1">
    <location>
        <begin position="476"/>
        <end position="496"/>
    </location>
</feature>
<dbReference type="Pfam" id="PF03806">
    <property type="entry name" value="ABG_transport"/>
    <property type="match status" value="1"/>
</dbReference>
<feature type="transmembrane region" description="Helical" evidence="1">
    <location>
        <begin position="263"/>
        <end position="281"/>
    </location>
</feature>
<keyword evidence="3" id="KW-1185">Reference proteome</keyword>
<dbReference type="OrthoDB" id="3314392at2"/>
<dbReference type="PANTHER" id="PTHR30282:SF0">
    <property type="entry name" value="P-AMINOBENZOYL-GLUTAMATE TRANSPORT PROTEIN"/>
    <property type="match status" value="1"/>
</dbReference>
<organism evidence="2 3">
    <name type="scientific">Salinicoccus cyprini</name>
    <dbReference type="NCBI Taxonomy" id="2493691"/>
    <lineage>
        <taxon>Bacteria</taxon>
        <taxon>Bacillati</taxon>
        <taxon>Bacillota</taxon>
        <taxon>Bacilli</taxon>
        <taxon>Bacillales</taxon>
        <taxon>Staphylococcaceae</taxon>
        <taxon>Salinicoccus</taxon>
    </lineage>
</organism>
<name>A0A558AYA0_9STAP</name>
<feature type="transmembrane region" description="Helical" evidence="1">
    <location>
        <begin position="437"/>
        <end position="455"/>
    </location>
</feature>
<protein>
    <submittedName>
        <fullName evidence="2">AbgT family transporter</fullName>
    </submittedName>
</protein>
<keyword evidence="1" id="KW-0812">Transmembrane</keyword>
<feature type="transmembrane region" description="Helical" evidence="1">
    <location>
        <begin position="340"/>
        <end position="359"/>
    </location>
</feature>
<accession>A0A558AYA0</accession>
<feature type="transmembrane region" description="Helical" evidence="1">
    <location>
        <begin position="301"/>
        <end position="319"/>
    </location>
</feature>
<dbReference type="RefSeq" id="WP_145285523.1">
    <property type="nucleotide sequence ID" value="NZ_VMSJ01000001.1"/>
</dbReference>
<sequence>MNQTTEKQKGVLGAIERIGNKLPDPFFIFVILAAIVMVISMIFSFVGATVEHPGTGEMLEIRNLISFEGLAYMLSSMLDNFTGFAPLGLVLGIMLGIGVAEKTGLLSTAIKKSILKAPKSVVTYAIILVGISGNLASDAAFVIIPPLAAMVFYTIGRHPLAGLSAGFAGTGAGFTANLIITGTDATLAGITSEAAAMINDTVAVTPVDNYYFMLTSVLFIAIAGGLITDKIIEPRLGTYKDETKEDRQLNEVTDRENKGLRNAVIAGILFIAILALLVFYPGSTLRNESGGLVPSTFLGNIVPIVLLFFVTVGVAYGKTAGTIEKLDDIPKFMAESMKDMSGYIVLIFAAAQFIAYFSWSNLGTWLAVNSAEFFTSISMTGLPLIIGFSFLAALLNLIIFSGSAQWALMAPVFIPMFMLLDYHPAFIQAAFRIADSSTNIITPLNPYIMLVLAVMKDYDRKAGLGTLISLMLPYSLAFFGIWLVLLIIFFILGIPFGPGITVYMEG</sequence>
<keyword evidence="1" id="KW-1133">Transmembrane helix</keyword>
<proteinExistence type="predicted"/>
<dbReference type="GO" id="GO:0015558">
    <property type="term" value="F:secondary active p-aminobenzoyl-glutamate transmembrane transporter activity"/>
    <property type="evidence" value="ECO:0007669"/>
    <property type="project" value="InterPro"/>
</dbReference>
<feature type="transmembrane region" description="Helical" evidence="1">
    <location>
        <begin position="26"/>
        <end position="50"/>
    </location>
</feature>
<feature type="transmembrane region" description="Helical" evidence="1">
    <location>
        <begin position="210"/>
        <end position="228"/>
    </location>
</feature>